<sequence length="468" mass="49307">MSRQLSSFDYCIPVVVVGGGACGATAALAAKAGGAEVLLIEQDPHPYGTTSMSQGLIAAAGTKAQAAADIEDSPDVLFDDIMTKTKGETDPVIARALADNSGPTIDWLTEHCDIPFALDLGFKPSYGNSRYRVHGWPGHGGEDLLGLMHRRLDDHGVDVMLGCRLSNIFTDERGAVSGIAITQPDGSREEFGCEALVLACGGFAANAELVVKHMPELANARYNGHEGSHGDAIVLGQKLGAAVGDMGSYQGYAMLTDPQGITVPPLPLIEGGVLINTNGERFVDESLDIAGMMLEVLAQPRGYVWVVYDETIEATCLYTTEMAELIRLNAPRTANSVKALAKAIGVPHKALDREFQIIDRAKETGNRDAMGRDWSECHVPEKGLRALKVTGALYHTQGGLQIDGHARVLREDGSVIPGLFAGGGSARAVSGPSHWGYMPAMGLCTAVTLGRLAGMGAAERASKQAISA</sequence>
<dbReference type="SUPFAM" id="SSF51905">
    <property type="entry name" value="FAD/NAD(P)-binding domain"/>
    <property type="match status" value="1"/>
</dbReference>
<gene>
    <name evidence="6" type="ORF">HUO12_06125</name>
</gene>
<dbReference type="InterPro" id="IPR003953">
    <property type="entry name" value="FAD-dep_OxRdtase_2_FAD-bd"/>
</dbReference>
<dbReference type="EMBL" id="JABWTA010000001">
    <property type="protein sequence ID" value="NVE94470.1"/>
    <property type="molecule type" value="Genomic_DNA"/>
</dbReference>
<keyword evidence="3" id="KW-0274">FAD</keyword>
<dbReference type="Gene3D" id="3.90.700.10">
    <property type="entry name" value="Succinate dehydrogenase/fumarate reductase flavoprotein, catalytic domain"/>
    <property type="match status" value="1"/>
</dbReference>
<dbReference type="AlphaFoldDB" id="A0A850HAF4"/>
<dbReference type="RefSeq" id="WP_176272743.1">
    <property type="nucleotide sequence ID" value="NZ_JABWTA010000001.1"/>
</dbReference>
<comment type="caution">
    <text evidence="6">The sequence shown here is derived from an EMBL/GenBank/DDBJ whole genome shotgun (WGS) entry which is preliminary data.</text>
</comment>
<dbReference type="Pfam" id="PF00890">
    <property type="entry name" value="FAD_binding_2"/>
    <property type="match status" value="1"/>
</dbReference>
<proteinExistence type="predicted"/>
<evidence type="ECO:0000256" key="3">
    <source>
        <dbReference type="ARBA" id="ARBA00022827"/>
    </source>
</evidence>
<accession>A0A850HAF4</accession>
<evidence type="ECO:0000256" key="4">
    <source>
        <dbReference type="ARBA" id="ARBA00023002"/>
    </source>
</evidence>
<evidence type="ECO:0000313" key="7">
    <source>
        <dbReference type="Proteomes" id="UP000546031"/>
    </source>
</evidence>
<dbReference type="PANTHER" id="PTHR43400">
    <property type="entry name" value="FUMARATE REDUCTASE"/>
    <property type="match status" value="1"/>
</dbReference>
<evidence type="ECO:0000313" key="6">
    <source>
        <dbReference type="EMBL" id="NVE94470.1"/>
    </source>
</evidence>
<dbReference type="PANTHER" id="PTHR43400:SF10">
    <property type="entry name" value="3-OXOSTEROID 1-DEHYDROGENASE"/>
    <property type="match status" value="1"/>
</dbReference>
<reference evidence="6 7" key="1">
    <citation type="submission" date="2020-06" db="EMBL/GenBank/DDBJ databases">
        <title>Altererythrobacter lutimaris sp. nov., a marine bacterium isolated from a tidal flat.</title>
        <authorList>
            <person name="Kim D."/>
            <person name="Yoo Y."/>
            <person name="Kim J.-J."/>
        </authorList>
    </citation>
    <scope>NUCLEOTIDE SEQUENCE [LARGE SCALE GENOMIC DNA]</scope>
    <source>
        <strain evidence="6 7">JGD-16</strain>
    </source>
</reference>
<keyword evidence="2" id="KW-0285">Flavoprotein</keyword>
<evidence type="ECO:0000259" key="5">
    <source>
        <dbReference type="Pfam" id="PF00890"/>
    </source>
</evidence>
<protein>
    <submittedName>
        <fullName evidence="6">FAD-dependent oxidoreductase</fullName>
    </submittedName>
</protein>
<dbReference type="GO" id="GO:0016491">
    <property type="term" value="F:oxidoreductase activity"/>
    <property type="evidence" value="ECO:0007669"/>
    <property type="project" value="UniProtKB-KW"/>
</dbReference>
<dbReference type="Proteomes" id="UP000546031">
    <property type="component" value="Unassembled WGS sequence"/>
</dbReference>
<organism evidence="6 7">
    <name type="scientific">Altererythrobacter lutimaris</name>
    <dbReference type="NCBI Taxonomy" id="2743979"/>
    <lineage>
        <taxon>Bacteria</taxon>
        <taxon>Pseudomonadati</taxon>
        <taxon>Pseudomonadota</taxon>
        <taxon>Alphaproteobacteria</taxon>
        <taxon>Sphingomonadales</taxon>
        <taxon>Erythrobacteraceae</taxon>
        <taxon>Altererythrobacter</taxon>
    </lineage>
</organism>
<dbReference type="InterPro" id="IPR027477">
    <property type="entry name" value="Succ_DH/fumarate_Rdtase_cat_sf"/>
</dbReference>
<dbReference type="Gene3D" id="3.50.50.60">
    <property type="entry name" value="FAD/NAD(P)-binding domain"/>
    <property type="match status" value="1"/>
</dbReference>
<dbReference type="InterPro" id="IPR050315">
    <property type="entry name" value="FAD-oxidoreductase_2"/>
</dbReference>
<dbReference type="PROSITE" id="PS51257">
    <property type="entry name" value="PROKAR_LIPOPROTEIN"/>
    <property type="match status" value="1"/>
</dbReference>
<dbReference type="GO" id="GO:0008202">
    <property type="term" value="P:steroid metabolic process"/>
    <property type="evidence" value="ECO:0007669"/>
    <property type="project" value="UniProtKB-ARBA"/>
</dbReference>
<keyword evidence="4" id="KW-0560">Oxidoreductase</keyword>
<keyword evidence="7" id="KW-1185">Reference proteome</keyword>
<evidence type="ECO:0000256" key="1">
    <source>
        <dbReference type="ARBA" id="ARBA00001974"/>
    </source>
</evidence>
<evidence type="ECO:0000256" key="2">
    <source>
        <dbReference type="ARBA" id="ARBA00022630"/>
    </source>
</evidence>
<comment type="cofactor">
    <cofactor evidence="1">
        <name>FAD</name>
        <dbReference type="ChEBI" id="CHEBI:57692"/>
    </cofactor>
</comment>
<feature type="domain" description="FAD-dependent oxidoreductase 2 FAD-binding" evidence="5">
    <location>
        <begin position="14"/>
        <end position="426"/>
    </location>
</feature>
<dbReference type="InterPro" id="IPR036188">
    <property type="entry name" value="FAD/NAD-bd_sf"/>
</dbReference>
<name>A0A850HAF4_9SPHN</name>
<dbReference type="SUPFAM" id="SSF56425">
    <property type="entry name" value="Succinate dehydrogenase/fumarate reductase flavoprotein, catalytic domain"/>
    <property type="match status" value="1"/>
</dbReference>